<feature type="chain" id="PRO_5040186442" description="SXP/RAL-2 family protein Ani s 5-like cation-binding domain-containing protein" evidence="2">
    <location>
        <begin position="21"/>
        <end position="212"/>
    </location>
</feature>
<evidence type="ECO:0000313" key="4">
    <source>
        <dbReference type="Proteomes" id="UP001152747"/>
    </source>
</evidence>
<reference evidence="3" key="1">
    <citation type="submission" date="2022-11" db="EMBL/GenBank/DDBJ databases">
        <authorList>
            <person name="Kikuchi T."/>
        </authorList>
    </citation>
    <scope>NUCLEOTIDE SEQUENCE</scope>
    <source>
        <strain evidence="3">PS1010</strain>
    </source>
</reference>
<protein>
    <recommendedName>
        <fullName evidence="5">SXP/RAL-2 family protein Ani s 5-like cation-binding domain-containing protein</fullName>
    </recommendedName>
</protein>
<comment type="caution">
    <text evidence="3">The sequence shown here is derived from an EMBL/GenBank/DDBJ whole genome shotgun (WGS) entry which is preliminary data.</text>
</comment>
<feature type="coiled-coil region" evidence="1">
    <location>
        <begin position="136"/>
        <end position="188"/>
    </location>
</feature>
<accession>A0A9P1IPX7</accession>
<evidence type="ECO:0000256" key="1">
    <source>
        <dbReference type="SAM" id="Coils"/>
    </source>
</evidence>
<gene>
    <name evidence="3" type="ORF">CAMP_LOCUS12417</name>
</gene>
<evidence type="ECO:0000313" key="3">
    <source>
        <dbReference type="EMBL" id="CAI5449780.1"/>
    </source>
</evidence>
<name>A0A9P1IPX7_9PELO</name>
<keyword evidence="2" id="KW-0732">Signal</keyword>
<dbReference type="OrthoDB" id="5838444at2759"/>
<evidence type="ECO:0008006" key="5">
    <source>
        <dbReference type="Google" id="ProtNLM"/>
    </source>
</evidence>
<dbReference type="AlphaFoldDB" id="A0A9P1IPX7"/>
<keyword evidence="1" id="KW-0175">Coiled coil</keyword>
<dbReference type="EMBL" id="CANHGI010000004">
    <property type="protein sequence ID" value="CAI5449780.1"/>
    <property type="molecule type" value="Genomic_DNA"/>
</dbReference>
<proteinExistence type="predicted"/>
<evidence type="ECO:0000256" key="2">
    <source>
        <dbReference type="SAM" id="SignalP"/>
    </source>
</evidence>
<sequence>MFKYIAPLCVFLAFSVVLEAKPRFRHRPPCGLPPFADDLPAEQQNNLTEIWKDYKEGDSCDEEQSRTREIIDSLPKDIRKNLHRRPTPPYLKGVSKDVLEKFQTIWKDKSIAWVDKHEKIEELAEKTLSGENLKKFKEFKAKKAEQTKEYETKEAKLSAEAKEAHEKIEKLQKEKFQIISELSEKAKEELFDLWHSRPFGRFGGGRGGKGHH</sequence>
<organism evidence="3 4">
    <name type="scientific">Caenorhabditis angaria</name>
    <dbReference type="NCBI Taxonomy" id="860376"/>
    <lineage>
        <taxon>Eukaryota</taxon>
        <taxon>Metazoa</taxon>
        <taxon>Ecdysozoa</taxon>
        <taxon>Nematoda</taxon>
        <taxon>Chromadorea</taxon>
        <taxon>Rhabditida</taxon>
        <taxon>Rhabditina</taxon>
        <taxon>Rhabditomorpha</taxon>
        <taxon>Rhabditoidea</taxon>
        <taxon>Rhabditidae</taxon>
        <taxon>Peloderinae</taxon>
        <taxon>Caenorhabditis</taxon>
    </lineage>
</organism>
<feature type="signal peptide" evidence="2">
    <location>
        <begin position="1"/>
        <end position="20"/>
    </location>
</feature>
<dbReference type="Proteomes" id="UP001152747">
    <property type="component" value="Unassembled WGS sequence"/>
</dbReference>
<keyword evidence="4" id="KW-1185">Reference proteome</keyword>